<dbReference type="InterPro" id="IPR050988">
    <property type="entry name" value="Mannitol_DH/Oxidoreductase"/>
</dbReference>
<dbReference type="InterPro" id="IPR013118">
    <property type="entry name" value="Mannitol_DH_C"/>
</dbReference>
<dbReference type="Pfam" id="PF01232">
    <property type="entry name" value="Mannitol_dh"/>
    <property type="match status" value="1"/>
</dbReference>
<name>A0A0B1ZYR5_9MICO</name>
<comment type="caution">
    <text evidence="9">The sequence shown here is derived from an EMBL/GenBank/DDBJ whole genome shotgun (WGS) entry which is preliminary data.</text>
</comment>
<evidence type="ECO:0000256" key="3">
    <source>
        <dbReference type="ARBA" id="ARBA00016219"/>
    </source>
</evidence>
<dbReference type="PRINTS" id="PR00084">
    <property type="entry name" value="MTLDHDRGNASE"/>
</dbReference>
<evidence type="ECO:0000256" key="6">
    <source>
        <dbReference type="ARBA" id="ARBA00048615"/>
    </source>
</evidence>
<evidence type="ECO:0000256" key="1">
    <source>
        <dbReference type="ARBA" id="ARBA00006541"/>
    </source>
</evidence>
<evidence type="ECO:0000259" key="7">
    <source>
        <dbReference type="Pfam" id="PF01232"/>
    </source>
</evidence>
<dbReference type="InterPro" id="IPR023027">
    <property type="entry name" value="Mannitol_DH_CS"/>
</dbReference>
<comment type="similarity">
    <text evidence="1">Belongs to the mannitol dehydrogenase family.</text>
</comment>
<dbReference type="InterPro" id="IPR036291">
    <property type="entry name" value="NAD(P)-bd_dom_sf"/>
</dbReference>
<keyword evidence="5" id="KW-0520">NAD</keyword>
<dbReference type="InterPro" id="IPR013131">
    <property type="entry name" value="Mannitol_DH_N"/>
</dbReference>
<dbReference type="PANTHER" id="PTHR43362">
    <property type="entry name" value="MANNITOL DEHYDROGENASE DSF1-RELATED"/>
    <property type="match status" value="1"/>
</dbReference>
<dbReference type="EMBL" id="JTDK01000015">
    <property type="protein sequence ID" value="KHK96340.1"/>
    <property type="molecule type" value="Genomic_DNA"/>
</dbReference>
<dbReference type="STRING" id="1348253.LK09_15190"/>
<dbReference type="SUPFAM" id="SSF51735">
    <property type="entry name" value="NAD(P)-binding Rossmann-fold domains"/>
    <property type="match status" value="1"/>
</dbReference>
<dbReference type="Gene3D" id="1.10.1040.10">
    <property type="entry name" value="N-(1-d-carboxylethyl)-l-norvaline Dehydrogenase, domain 2"/>
    <property type="match status" value="1"/>
</dbReference>
<evidence type="ECO:0000259" key="8">
    <source>
        <dbReference type="Pfam" id="PF08125"/>
    </source>
</evidence>
<keyword evidence="10" id="KW-1185">Reference proteome</keyword>
<accession>A0A0B1ZYR5</accession>
<evidence type="ECO:0000256" key="2">
    <source>
        <dbReference type="ARBA" id="ARBA00012939"/>
    </source>
</evidence>
<dbReference type="GO" id="GO:0008926">
    <property type="term" value="F:mannitol-1-phosphate 5-dehydrogenase activity"/>
    <property type="evidence" value="ECO:0007669"/>
    <property type="project" value="UniProtKB-EC"/>
</dbReference>
<dbReference type="InterPro" id="IPR000669">
    <property type="entry name" value="Mannitol_DH"/>
</dbReference>
<sequence length="479" mass="51005">MGIVVTEFTVPYDRAAVAPAIVHFGVGGFHRAHEAMYLDRLLRAGGTEWGICGVGVRPEDAAMRDALAAQDGSYTLVTVAPDATEEAQTIGSIVTYLFAPDDPEAVSRQLASPSTRIVSLTITEGGYEVSDATGEFAPTDAATLADLDAPDAPRRSVLGFLVRALAERRAAGTVPFTVMSCDNIPGNGQIAKVAVVGFAARLDPGLAAWIDREVAFPNSMVDRITPATTDAVRAEIEAAFGIRDRWPVRSESFAQWVLEDAFTAGRPPLEDVGVQLVPDVVPYELMKLRMLNASHQVMSHVGILAGLTTVDEACGDPQLGAFVRDYMTREAIPTLPPVPGIDLERYRDQLLERFGSAAVRDTLARQIVDASDRIPKFLLPVIRAQLAAGGDIRRAVLVLAAWSICLDPAAPPAVPPVDRRLAELRAAAVAEAADPGSFLDLDLFGGLGQDARLRSAFVAARAALRERGPRAVLTDLVGG</sequence>
<evidence type="ECO:0000256" key="4">
    <source>
        <dbReference type="ARBA" id="ARBA00023002"/>
    </source>
</evidence>
<keyword evidence="4" id="KW-0560">Oxidoreductase</keyword>
<dbReference type="InterPro" id="IPR008927">
    <property type="entry name" value="6-PGluconate_DH-like_C_sf"/>
</dbReference>
<dbReference type="Pfam" id="PF08125">
    <property type="entry name" value="Mannitol_dh_C"/>
    <property type="match status" value="1"/>
</dbReference>
<evidence type="ECO:0000256" key="5">
    <source>
        <dbReference type="ARBA" id="ARBA00023027"/>
    </source>
</evidence>
<dbReference type="Proteomes" id="UP000031030">
    <property type="component" value="Unassembled WGS sequence"/>
</dbReference>
<comment type="catalytic activity">
    <reaction evidence="6">
        <text>D-mannitol 1-phosphate + NAD(+) = beta-D-fructose 6-phosphate + NADH + H(+)</text>
        <dbReference type="Rhea" id="RHEA:19661"/>
        <dbReference type="ChEBI" id="CHEBI:15378"/>
        <dbReference type="ChEBI" id="CHEBI:57540"/>
        <dbReference type="ChEBI" id="CHEBI:57634"/>
        <dbReference type="ChEBI" id="CHEBI:57945"/>
        <dbReference type="ChEBI" id="CHEBI:61381"/>
        <dbReference type="EC" id="1.1.1.17"/>
    </reaction>
</comment>
<dbReference type="PROSITE" id="PS00974">
    <property type="entry name" value="MANNITOL_DHGENASE"/>
    <property type="match status" value="1"/>
</dbReference>
<protein>
    <recommendedName>
        <fullName evidence="3">Mannitol-1-phosphate 5-dehydrogenase</fullName>
        <ecNumber evidence="2">1.1.1.17</ecNumber>
    </recommendedName>
</protein>
<organism evidence="9 10">
    <name type="scientific">Microbacterium mangrovi</name>
    <dbReference type="NCBI Taxonomy" id="1348253"/>
    <lineage>
        <taxon>Bacteria</taxon>
        <taxon>Bacillati</taxon>
        <taxon>Actinomycetota</taxon>
        <taxon>Actinomycetes</taxon>
        <taxon>Micrococcales</taxon>
        <taxon>Microbacteriaceae</taxon>
        <taxon>Microbacterium</taxon>
    </lineage>
</organism>
<proteinExistence type="inferred from homology"/>
<dbReference type="AlphaFoldDB" id="A0A0B1ZYR5"/>
<feature type="domain" description="Mannitol dehydrogenase C-terminal" evidence="8">
    <location>
        <begin position="279"/>
        <end position="460"/>
    </location>
</feature>
<feature type="domain" description="Mannitol dehydrogenase N-terminal" evidence="7">
    <location>
        <begin position="20"/>
        <end position="270"/>
    </location>
</feature>
<dbReference type="GO" id="GO:0019594">
    <property type="term" value="P:mannitol metabolic process"/>
    <property type="evidence" value="ECO:0007669"/>
    <property type="project" value="InterPro"/>
</dbReference>
<gene>
    <name evidence="9" type="ORF">LK09_15190</name>
</gene>
<evidence type="ECO:0000313" key="10">
    <source>
        <dbReference type="Proteomes" id="UP000031030"/>
    </source>
</evidence>
<dbReference type="EC" id="1.1.1.17" evidence="2"/>
<evidence type="ECO:0000313" key="9">
    <source>
        <dbReference type="EMBL" id="KHK96340.1"/>
    </source>
</evidence>
<reference evidence="9 10" key="1">
    <citation type="submission" date="2014-11" db="EMBL/GenBank/DDBJ databases">
        <title>Genome sequence of Microbacterium mangrovi MUSC 115(T).</title>
        <authorList>
            <person name="Lee L.-H."/>
        </authorList>
    </citation>
    <scope>NUCLEOTIDE SEQUENCE [LARGE SCALE GENOMIC DNA]</scope>
    <source>
        <strain evidence="9 10">MUSC 115</strain>
    </source>
</reference>
<dbReference type="InterPro" id="IPR013328">
    <property type="entry name" value="6PGD_dom2"/>
</dbReference>
<dbReference type="PANTHER" id="PTHR43362:SF1">
    <property type="entry name" value="MANNITOL DEHYDROGENASE 2-RELATED"/>
    <property type="match status" value="1"/>
</dbReference>
<dbReference type="Gene3D" id="3.40.50.720">
    <property type="entry name" value="NAD(P)-binding Rossmann-like Domain"/>
    <property type="match status" value="1"/>
</dbReference>
<dbReference type="SUPFAM" id="SSF48179">
    <property type="entry name" value="6-phosphogluconate dehydrogenase C-terminal domain-like"/>
    <property type="match status" value="1"/>
</dbReference>